<name>A0A068VNZ8_PROFF</name>
<keyword evidence="5 15" id="KW-0812">Transmembrane</keyword>
<dbReference type="InterPro" id="IPR005936">
    <property type="entry name" value="FtsH"/>
</dbReference>
<comment type="subcellular location">
    <subcellularLocation>
        <location evidence="15">Cell membrane</location>
        <topology evidence="15">Multi-pass membrane protein</topology>
        <orientation evidence="15">Cytoplasmic side</orientation>
    </subcellularLocation>
    <subcellularLocation>
        <location evidence="1">Membrane</location>
    </subcellularLocation>
</comment>
<comment type="subunit">
    <text evidence="15">Homohexamer.</text>
</comment>
<dbReference type="InterPro" id="IPR011546">
    <property type="entry name" value="Pept_M41_FtsH_extracell"/>
</dbReference>
<dbReference type="Gene3D" id="3.30.720.210">
    <property type="match status" value="1"/>
</dbReference>
<feature type="transmembrane region" description="Helical" evidence="15">
    <location>
        <begin position="66"/>
        <end position="85"/>
    </location>
</feature>
<dbReference type="NCBIfam" id="TIGR01241">
    <property type="entry name" value="FtsH_fam"/>
    <property type="match status" value="1"/>
</dbReference>
<dbReference type="GO" id="GO:0004222">
    <property type="term" value="F:metalloendopeptidase activity"/>
    <property type="evidence" value="ECO:0007669"/>
    <property type="project" value="InterPro"/>
</dbReference>
<dbReference type="EC" id="3.4.24.-" evidence="15"/>
<dbReference type="InterPro" id="IPR041569">
    <property type="entry name" value="AAA_lid_3"/>
</dbReference>
<dbReference type="PANTHER" id="PTHR23076:SF97">
    <property type="entry name" value="ATP-DEPENDENT ZINC METALLOPROTEASE YME1L1"/>
    <property type="match status" value="1"/>
</dbReference>
<dbReference type="GO" id="GO:0005524">
    <property type="term" value="F:ATP binding"/>
    <property type="evidence" value="ECO:0007669"/>
    <property type="project" value="UniProtKB-UniRule"/>
</dbReference>
<dbReference type="InterPro" id="IPR027417">
    <property type="entry name" value="P-loop_NTPase"/>
</dbReference>
<dbReference type="SUPFAM" id="SSF140990">
    <property type="entry name" value="FtsH protease domain-like"/>
    <property type="match status" value="1"/>
</dbReference>
<dbReference type="RefSeq" id="WP_013161280.1">
    <property type="nucleotide sequence ID" value="NZ_CP010341.1"/>
</dbReference>
<evidence type="ECO:0000259" key="18">
    <source>
        <dbReference type="SMART" id="SM00382"/>
    </source>
</evidence>
<dbReference type="PROSITE" id="PS00674">
    <property type="entry name" value="AAA"/>
    <property type="match status" value="1"/>
</dbReference>
<dbReference type="GeneID" id="61221953"/>
<feature type="binding site" evidence="15">
    <location>
        <position position="490"/>
    </location>
    <ligand>
        <name>Zn(2+)</name>
        <dbReference type="ChEBI" id="CHEBI:29105"/>
        <note>catalytic</note>
    </ligand>
</feature>
<reference evidence="19" key="1">
    <citation type="submission" date="2014-08" db="EMBL/GenBank/DDBJ databases">
        <authorList>
            <person name="Falentin Helene"/>
        </authorList>
    </citation>
    <scope>NUCLEOTIDE SEQUENCE</scope>
</reference>
<evidence type="ECO:0000256" key="15">
    <source>
        <dbReference type="HAMAP-Rule" id="MF_01458"/>
    </source>
</evidence>
<sequence>MARRPAHTDDVPDQDTNREQDAPKNWRSEAPQGPPPLDSPKPWHTEGLPKKPSDGDRPKRPLWMRFVPWLILLLLFFIGINWFNAVQAPPTISYNEFITQVKADNVQSVHAKGDSIDGVLKKAAIAPDTSETKKGESYTKFTTERPTWANDDLLTELNQHSVTVSAVSLVNQTSPWVSLLVAFVPWILIIGVYVWFMNRMSKGGGMGGLGLKRDVKPVEKDTVRVNFSDVAGIDEVEDEVRQIVDFLRNPDKYRKVGARAPKGVLLEGEPGTGKTLLARATAGEAEVPFFSASASEFIEMIVGVGAQRVRQLFEEARKAAPAIIFIDEIDAIGRSRASNRSLGGNDEREQTLNQILTEMDGFDGTEGVVVMAATNRADVLDPALTRPGRFDRVITVSPPDQKGRAAILRVHTREIPTAKDVNLDQLAASTPGMTGADLANLANEAALQAASRNDTQVYQRDFTNALEQIQLGVARSVVIPDDERRRTAYHESGHALLGMLQKGADPVRKVSIIPRGQALGVTLSTPDTDKYGYDEQYLLGRIVGALGGMAAENAIFGVVTTGAESDLKQATAIARQMVGKWGMSEKVGPVMVLPDDADPRQIGISDETLSTVDGEVRRIIGECQDKAVRLLKEHRAQLDSIATKLLEKETLDENEVYAAAGIDRPRDDSNLSGAEASPAAPAPPPDTPPDDSGTAAPAGPTPPSSLWGPPQGSPSS</sequence>
<feature type="domain" description="AAA+ ATPase" evidence="18">
    <location>
        <begin position="260"/>
        <end position="400"/>
    </location>
</feature>
<evidence type="ECO:0000256" key="11">
    <source>
        <dbReference type="ARBA" id="ARBA00022989"/>
    </source>
</evidence>
<keyword evidence="8 15" id="KW-0378">Hydrolase</keyword>
<feature type="region of interest" description="Disordered" evidence="17">
    <location>
        <begin position="1"/>
        <end position="57"/>
    </location>
</feature>
<feature type="compositionally biased region" description="Basic and acidic residues" evidence="17">
    <location>
        <begin position="1"/>
        <end position="27"/>
    </location>
</feature>
<gene>
    <name evidence="15" type="primary">ftsH</name>
    <name evidence="19" type="ORF">PFCIRM138_01075</name>
</gene>
<evidence type="ECO:0000256" key="2">
    <source>
        <dbReference type="ARBA" id="ARBA00010044"/>
    </source>
</evidence>
<evidence type="ECO:0000256" key="9">
    <source>
        <dbReference type="ARBA" id="ARBA00022833"/>
    </source>
</evidence>
<feature type="binding site" evidence="15">
    <location>
        <position position="494"/>
    </location>
    <ligand>
        <name>Zn(2+)</name>
        <dbReference type="ChEBI" id="CHEBI:29105"/>
        <note>catalytic</note>
    </ligand>
</feature>
<dbReference type="PATRIC" id="fig|66712.6.peg.1358"/>
<evidence type="ECO:0000256" key="12">
    <source>
        <dbReference type="ARBA" id="ARBA00023049"/>
    </source>
</evidence>
<keyword evidence="6 15" id="KW-0479">Metal-binding</keyword>
<dbReference type="PANTHER" id="PTHR23076">
    <property type="entry name" value="METALLOPROTEASE M41 FTSH"/>
    <property type="match status" value="1"/>
</dbReference>
<dbReference type="FunFam" id="1.10.8.60:FF:000001">
    <property type="entry name" value="ATP-dependent zinc metalloprotease FtsH"/>
    <property type="match status" value="1"/>
</dbReference>
<feature type="binding site" evidence="15">
    <location>
        <position position="566"/>
    </location>
    <ligand>
        <name>Zn(2+)</name>
        <dbReference type="ChEBI" id="CHEBI:29105"/>
        <note>catalytic</note>
    </ligand>
</feature>
<evidence type="ECO:0000256" key="6">
    <source>
        <dbReference type="ARBA" id="ARBA00022723"/>
    </source>
</evidence>
<evidence type="ECO:0000313" key="19">
    <source>
        <dbReference type="EMBL" id="CEP27337.1"/>
    </source>
</evidence>
<dbReference type="GO" id="GO:0016887">
    <property type="term" value="F:ATP hydrolysis activity"/>
    <property type="evidence" value="ECO:0007669"/>
    <property type="project" value="UniProtKB-UniRule"/>
</dbReference>
<dbReference type="InterPro" id="IPR003593">
    <property type="entry name" value="AAA+_ATPase"/>
</dbReference>
<dbReference type="InterPro" id="IPR003960">
    <property type="entry name" value="ATPase_AAA_CS"/>
</dbReference>
<dbReference type="SMART" id="SM00382">
    <property type="entry name" value="AAA"/>
    <property type="match status" value="1"/>
</dbReference>
<dbReference type="GO" id="GO:0030163">
    <property type="term" value="P:protein catabolic process"/>
    <property type="evidence" value="ECO:0007669"/>
    <property type="project" value="UniProtKB-UniRule"/>
</dbReference>
<comment type="function">
    <text evidence="15">Acts as a processive, ATP-dependent zinc metallopeptidase for both cytoplasmic and membrane proteins. Plays a role in the quality control of integral membrane proteins.</text>
</comment>
<feature type="binding site" evidence="15">
    <location>
        <begin position="268"/>
        <end position="275"/>
    </location>
    <ligand>
        <name>ATP</name>
        <dbReference type="ChEBI" id="CHEBI:30616"/>
    </ligand>
</feature>
<evidence type="ECO:0000256" key="8">
    <source>
        <dbReference type="ARBA" id="ARBA00022801"/>
    </source>
</evidence>
<dbReference type="GO" id="GO:0004176">
    <property type="term" value="F:ATP-dependent peptidase activity"/>
    <property type="evidence" value="ECO:0007669"/>
    <property type="project" value="InterPro"/>
</dbReference>
<feature type="region of interest" description="Disordered" evidence="17">
    <location>
        <begin position="660"/>
        <end position="716"/>
    </location>
</feature>
<dbReference type="GO" id="GO:0006508">
    <property type="term" value="P:proteolysis"/>
    <property type="evidence" value="ECO:0007669"/>
    <property type="project" value="UniProtKB-KW"/>
</dbReference>
<accession>A0A068VNZ8</accession>
<evidence type="ECO:0000256" key="14">
    <source>
        <dbReference type="ARBA" id="ARBA00061570"/>
    </source>
</evidence>
<keyword evidence="4 15" id="KW-0645">Protease</keyword>
<dbReference type="CDD" id="cd19501">
    <property type="entry name" value="RecA-like_FtsH"/>
    <property type="match status" value="1"/>
</dbReference>
<comment type="similarity">
    <text evidence="14 15">In the central section; belongs to the AAA ATPase family.</text>
</comment>
<comment type="similarity">
    <text evidence="16">Belongs to the AAA ATPase family.</text>
</comment>
<proteinExistence type="inferred from homology"/>
<dbReference type="InterPro" id="IPR003959">
    <property type="entry name" value="ATPase_AAA_core"/>
</dbReference>
<feature type="compositionally biased region" description="Basic and acidic residues" evidence="17">
    <location>
        <begin position="41"/>
        <end position="57"/>
    </location>
</feature>
<dbReference type="Pfam" id="PF01434">
    <property type="entry name" value="Peptidase_M41"/>
    <property type="match status" value="1"/>
</dbReference>
<organism evidence="19">
    <name type="scientific">Propionibacterium freudenreichii subsp. freudenreichii</name>
    <dbReference type="NCBI Taxonomy" id="66712"/>
    <lineage>
        <taxon>Bacteria</taxon>
        <taxon>Bacillati</taxon>
        <taxon>Actinomycetota</taxon>
        <taxon>Actinomycetes</taxon>
        <taxon>Propionibacteriales</taxon>
        <taxon>Propionibacteriaceae</taxon>
        <taxon>Propionibacterium</taxon>
    </lineage>
</organism>
<keyword evidence="3 15" id="KW-1003">Cell membrane</keyword>
<comment type="similarity">
    <text evidence="2 15">In the C-terminal section; belongs to the peptidase M41 family.</text>
</comment>
<dbReference type="InterPro" id="IPR000642">
    <property type="entry name" value="Peptidase_M41"/>
</dbReference>
<evidence type="ECO:0000256" key="7">
    <source>
        <dbReference type="ARBA" id="ARBA00022741"/>
    </source>
</evidence>
<keyword evidence="11 15" id="KW-1133">Transmembrane helix</keyword>
<keyword evidence="7 15" id="KW-0547">Nucleotide-binding</keyword>
<comment type="cofactor">
    <cofactor evidence="15">
        <name>Zn(2+)</name>
        <dbReference type="ChEBI" id="CHEBI:29105"/>
    </cofactor>
    <text evidence="15">Binds 1 zinc ion per subunit.</text>
</comment>
<dbReference type="FunFam" id="3.40.50.300:FF:000001">
    <property type="entry name" value="ATP-dependent zinc metalloprotease FtsH"/>
    <property type="match status" value="1"/>
</dbReference>
<dbReference type="SUPFAM" id="SSF52540">
    <property type="entry name" value="P-loop containing nucleoside triphosphate hydrolases"/>
    <property type="match status" value="1"/>
</dbReference>
<keyword evidence="13 15" id="KW-0472">Membrane</keyword>
<evidence type="ECO:0000256" key="10">
    <source>
        <dbReference type="ARBA" id="ARBA00022840"/>
    </source>
</evidence>
<dbReference type="GO" id="GO:0005886">
    <property type="term" value="C:plasma membrane"/>
    <property type="evidence" value="ECO:0007669"/>
    <property type="project" value="UniProtKB-SubCell"/>
</dbReference>
<dbReference type="HAMAP" id="MF_01458">
    <property type="entry name" value="FtsH"/>
    <property type="match status" value="1"/>
</dbReference>
<dbReference type="Pfam" id="PF06480">
    <property type="entry name" value="FtsH_ext"/>
    <property type="match status" value="1"/>
</dbReference>
<dbReference type="AlphaFoldDB" id="A0A068VNZ8"/>
<feature type="active site" evidence="15">
    <location>
        <position position="491"/>
    </location>
</feature>
<evidence type="ECO:0000256" key="17">
    <source>
        <dbReference type="SAM" id="MobiDB-lite"/>
    </source>
</evidence>
<keyword evidence="10 15" id="KW-0067">ATP-binding</keyword>
<protein>
    <recommendedName>
        <fullName evidence="15">ATP-dependent zinc metalloprotease FtsH</fullName>
        <ecNumber evidence="15">3.4.24.-</ecNumber>
    </recommendedName>
</protein>
<dbReference type="Pfam" id="PF17862">
    <property type="entry name" value="AAA_lid_3"/>
    <property type="match status" value="1"/>
</dbReference>
<dbReference type="FunFam" id="1.20.58.760:FF:000001">
    <property type="entry name" value="ATP-dependent zinc metalloprotease FtsH"/>
    <property type="match status" value="1"/>
</dbReference>
<dbReference type="KEGG" id="pfre:RM25_1333"/>
<evidence type="ECO:0000256" key="3">
    <source>
        <dbReference type="ARBA" id="ARBA00022475"/>
    </source>
</evidence>
<evidence type="ECO:0000256" key="1">
    <source>
        <dbReference type="ARBA" id="ARBA00004370"/>
    </source>
</evidence>
<dbReference type="Gene3D" id="1.10.8.60">
    <property type="match status" value="1"/>
</dbReference>
<evidence type="ECO:0000256" key="5">
    <source>
        <dbReference type="ARBA" id="ARBA00022692"/>
    </source>
</evidence>
<dbReference type="Gene3D" id="1.20.58.760">
    <property type="entry name" value="Peptidase M41"/>
    <property type="match status" value="1"/>
</dbReference>
<evidence type="ECO:0000256" key="16">
    <source>
        <dbReference type="RuleBase" id="RU003651"/>
    </source>
</evidence>
<keyword evidence="12 15" id="KW-0482">Metalloprotease</keyword>
<dbReference type="EMBL" id="LM676436">
    <property type="protein sequence ID" value="CEP27337.1"/>
    <property type="molecule type" value="Genomic_DNA"/>
</dbReference>
<dbReference type="InterPro" id="IPR037219">
    <property type="entry name" value="Peptidase_M41-like"/>
</dbReference>
<evidence type="ECO:0000256" key="4">
    <source>
        <dbReference type="ARBA" id="ARBA00022670"/>
    </source>
</evidence>
<evidence type="ECO:0000256" key="13">
    <source>
        <dbReference type="ARBA" id="ARBA00023136"/>
    </source>
</evidence>
<feature type="transmembrane region" description="Helical" evidence="15">
    <location>
        <begin position="176"/>
        <end position="196"/>
    </location>
</feature>
<dbReference type="Pfam" id="PF00004">
    <property type="entry name" value="AAA"/>
    <property type="match status" value="1"/>
</dbReference>
<dbReference type="Gene3D" id="3.40.50.300">
    <property type="entry name" value="P-loop containing nucleotide triphosphate hydrolases"/>
    <property type="match status" value="1"/>
</dbReference>
<dbReference type="GO" id="GO:0008270">
    <property type="term" value="F:zinc ion binding"/>
    <property type="evidence" value="ECO:0007669"/>
    <property type="project" value="UniProtKB-UniRule"/>
</dbReference>
<keyword evidence="9 15" id="KW-0862">Zinc</keyword>